<feature type="region of interest" description="Disordered" evidence="6">
    <location>
        <begin position="1"/>
        <end position="106"/>
    </location>
</feature>
<feature type="compositionally biased region" description="Low complexity" evidence="6">
    <location>
        <begin position="84"/>
        <end position="93"/>
    </location>
</feature>
<dbReference type="InterPro" id="IPR011598">
    <property type="entry name" value="bHLH_dom"/>
</dbReference>
<name>A0A9W7H3P8_HIBTR</name>
<dbReference type="Proteomes" id="UP001165190">
    <property type="component" value="Unassembled WGS sequence"/>
</dbReference>
<reference evidence="8" key="1">
    <citation type="submission" date="2023-05" db="EMBL/GenBank/DDBJ databases">
        <title>Genome and transcriptome analyses reveal genes involved in the formation of fine ridges on petal epidermal cells in Hibiscus trionum.</title>
        <authorList>
            <person name="Koshimizu S."/>
            <person name="Masuda S."/>
            <person name="Ishii T."/>
            <person name="Shirasu K."/>
            <person name="Hoshino A."/>
            <person name="Arita M."/>
        </authorList>
    </citation>
    <scope>NUCLEOTIDE SEQUENCE</scope>
    <source>
        <strain evidence="8">Hamamatsu line</strain>
    </source>
</reference>
<sequence>MDSVKLSRVSTNQSINLSGSQVNVTDNNKSLPQDGNSCSDARNSRLWRCSSPESGDSKEESSISKQIPDIAEANDESDAKRNKQQNGNAKAANDGIQKQNKEIPEQPEPLKDYIHVRARRGQATDSHSLAERVRREKISERMKFLQDLVPGCNKVTGKAVMLDEIIKYVQSLQHQVEFLSMKLATVNPKMNVNMEALLSKDMFQSHGSLPHSLYSMDSSAPAFGFRYQPQQGLRVNNGISNNTEIQFSMNPLTAALHKAQGLQLHPVDSSTLANHQIGSFSDDDLQSLVQMGFG</sequence>
<protein>
    <recommendedName>
        <fullName evidence="7">BHLH domain-containing protein</fullName>
    </recommendedName>
</protein>
<dbReference type="FunFam" id="4.10.280.10:FF:000002">
    <property type="entry name" value="Basic helix-loop-helix transcription factor"/>
    <property type="match status" value="1"/>
</dbReference>
<dbReference type="AlphaFoldDB" id="A0A9W7H3P8"/>
<organism evidence="8 9">
    <name type="scientific">Hibiscus trionum</name>
    <name type="common">Flower of an hour</name>
    <dbReference type="NCBI Taxonomy" id="183268"/>
    <lineage>
        <taxon>Eukaryota</taxon>
        <taxon>Viridiplantae</taxon>
        <taxon>Streptophyta</taxon>
        <taxon>Embryophyta</taxon>
        <taxon>Tracheophyta</taxon>
        <taxon>Spermatophyta</taxon>
        <taxon>Magnoliopsida</taxon>
        <taxon>eudicotyledons</taxon>
        <taxon>Gunneridae</taxon>
        <taxon>Pentapetalae</taxon>
        <taxon>rosids</taxon>
        <taxon>malvids</taxon>
        <taxon>Malvales</taxon>
        <taxon>Malvaceae</taxon>
        <taxon>Malvoideae</taxon>
        <taxon>Hibiscus</taxon>
    </lineage>
</organism>
<dbReference type="CDD" id="cd18919">
    <property type="entry name" value="bHLH_AtBPE_like"/>
    <property type="match status" value="1"/>
</dbReference>
<proteinExistence type="predicted"/>
<accession>A0A9W7H3P8</accession>
<evidence type="ECO:0000256" key="2">
    <source>
        <dbReference type="ARBA" id="ARBA00023015"/>
    </source>
</evidence>
<evidence type="ECO:0000256" key="3">
    <source>
        <dbReference type="ARBA" id="ARBA00023125"/>
    </source>
</evidence>
<keyword evidence="2" id="KW-0805">Transcription regulation</keyword>
<dbReference type="SUPFAM" id="SSF47459">
    <property type="entry name" value="HLH, helix-loop-helix DNA-binding domain"/>
    <property type="match status" value="1"/>
</dbReference>
<dbReference type="GO" id="GO:0003677">
    <property type="term" value="F:DNA binding"/>
    <property type="evidence" value="ECO:0007669"/>
    <property type="project" value="UniProtKB-KW"/>
</dbReference>
<dbReference type="PROSITE" id="PS50888">
    <property type="entry name" value="BHLH"/>
    <property type="match status" value="1"/>
</dbReference>
<dbReference type="InterPro" id="IPR024097">
    <property type="entry name" value="bHLH_ZIP_TF"/>
</dbReference>
<dbReference type="GO" id="GO:0005634">
    <property type="term" value="C:nucleus"/>
    <property type="evidence" value="ECO:0007669"/>
    <property type="project" value="UniProtKB-SubCell"/>
</dbReference>
<feature type="compositionally biased region" description="Polar residues" evidence="6">
    <location>
        <begin position="8"/>
        <end position="41"/>
    </location>
</feature>
<comment type="subcellular location">
    <subcellularLocation>
        <location evidence="1">Nucleus</location>
    </subcellularLocation>
</comment>
<gene>
    <name evidence="8" type="ORF">HRI_000672900</name>
</gene>
<evidence type="ECO:0000256" key="1">
    <source>
        <dbReference type="ARBA" id="ARBA00004123"/>
    </source>
</evidence>
<evidence type="ECO:0000313" key="9">
    <source>
        <dbReference type="Proteomes" id="UP001165190"/>
    </source>
</evidence>
<evidence type="ECO:0000256" key="5">
    <source>
        <dbReference type="ARBA" id="ARBA00023242"/>
    </source>
</evidence>
<keyword evidence="5" id="KW-0539">Nucleus</keyword>
<dbReference type="OrthoDB" id="775589at2759"/>
<feature type="domain" description="BHLH" evidence="7">
    <location>
        <begin position="122"/>
        <end position="172"/>
    </location>
</feature>
<dbReference type="Gene3D" id="4.10.280.10">
    <property type="entry name" value="Helix-loop-helix DNA-binding domain"/>
    <property type="match status" value="1"/>
</dbReference>
<dbReference type="PANTHER" id="PTHR12565:SF184">
    <property type="entry name" value="BHLH TRANSCRIPTION FACTOR"/>
    <property type="match status" value="1"/>
</dbReference>
<dbReference type="GO" id="GO:0046983">
    <property type="term" value="F:protein dimerization activity"/>
    <property type="evidence" value="ECO:0007669"/>
    <property type="project" value="InterPro"/>
</dbReference>
<keyword evidence="4" id="KW-0804">Transcription</keyword>
<evidence type="ECO:0000256" key="6">
    <source>
        <dbReference type="SAM" id="MobiDB-lite"/>
    </source>
</evidence>
<evidence type="ECO:0000313" key="8">
    <source>
        <dbReference type="EMBL" id="GMI70036.1"/>
    </source>
</evidence>
<evidence type="ECO:0000259" key="7">
    <source>
        <dbReference type="PROSITE" id="PS50888"/>
    </source>
</evidence>
<dbReference type="EMBL" id="BSYR01000007">
    <property type="protein sequence ID" value="GMI70036.1"/>
    <property type="molecule type" value="Genomic_DNA"/>
</dbReference>
<dbReference type="InterPro" id="IPR036638">
    <property type="entry name" value="HLH_DNA-bd_sf"/>
</dbReference>
<dbReference type="GO" id="GO:0003700">
    <property type="term" value="F:DNA-binding transcription factor activity"/>
    <property type="evidence" value="ECO:0007669"/>
    <property type="project" value="TreeGrafter"/>
</dbReference>
<keyword evidence="9" id="KW-1185">Reference proteome</keyword>
<dbReference type="PANTHER" id="PTHR12565">
    <property type="entry name" value="STEROL REGULATORY ELEMENT-BINDING PROTEIN"/>
    <property type="match status" value="1"/>
</dbReference>
<keyword evidence="3" id="KW-0238">DNA-binding</keyword>
<dbReference type="SMART" id="SM00353">
    <property type="entry name" value="HLH"/>
    <property type="match status" value="1"/>
</dbReference>
<dbReference type="Pfam" id="PF00010">
    <property type="entry name" value="HLH"/>
    <property type="match status" value="1"/>
</dbReference>
<comment type="caution">
    <text evidence="8">The sequence shown here is derived from an EMBL/GenBank/DDBJ whole genome shotgun (WGS) entry which is preliminary data.</text>
</comment>
<evidence type="ECO:0000256" key="4">
    <source>
        <dbReference type="ARBA" id="ARBA00023163"/>
    </source>
</evidence>